<comment type="catalytic activity">
    <reaction evidence="5 7">
        <text>hydrogencarbonate + H(+) = CO2 + H2O</text>
        <dbReference type="Rhea" id="RHEA:10748"/>
        <dbReference type="ChEBI" id="CHEBI:15377"/>
        <dbReference type="ChEBI" id="CHEBI:15378"/>
        <dbReference type="ChEBI" id="CHEBI:16526"/>
        <dbReference type="ChEBI" id="CHEBI:17544"/>
        <dbReference type="EC" id="4.2.1.1"/>
    </reaction>
</comment>
<dbReference type="Proteomes" id="UP000676409">
    <property type="component" value="Chromosome"/>
</dbReference>
<dbReference type="AlphaFoldDB" id="A0A975FZ71"/>
<evidence type="ECO:0000313" key="8">
    <source>
        <dbReference type="EMBL" id="QUD87026.1"/>
    </source>
</evidence>
<dbReference type="SUPFAM" id="SSF53056">
    <property type="entry name" value="beta-carbonic anhydrase, cab"/>
    <property type="match status" value="1"/>
</dbReference>
<dbReference type="Gene3D" id="3.40.1050.10">
    <property type="entry name" value="Carbonic anhydrase"/>
    <property type="match status" value="1"/>
</dbReference>
<evidence type="ECO:0000256" key="2">
    <source>
        <dbReference type="ARBA" id="ARBA00022723"/>
    </source>
</evidence>
<feature type="binding site" evidence="6">
    <location>
        <position position="42"/>
    </location>
    <ligand>
        <name>Zn(2+)</name>
        <dbReference type="ChEBI" id="CHEBI:29105"/>
    </ligand>
</feature>
<sequence>MLDDLIKNNRAWSAKKTAVDPDFFRRLERQQTPDYLWIGCSDSRVPANEIVDLDPGELFVHRNVANLAPPQDANYLSVLQFAVEVLKIKHIMVVGHYGCGGIAAAVDGKRRGLVDHWLHPIRETYSEHRHELEALPEGRERLDRLCELNVIRQVRNVASDVFVQDAWARGQALSVHAWVYSLSNGLVTDLGVTVSGLQDLEALVEG</sequence>
<dbReference type="FunFam" id="3.40.1050.10:FF:000001">
    <property type="entry name" value="Carbonic anhydrase"/>
    <property type="match status" value="1"/>
</dbReference>
<feature type="binding site" evidence="6">
    <location>
        <position position="96"/>
    </location>
    <ligand>
        <name>Zn(2+)</name>
        <dbReference type="ChEBI" id="CHEBI:29105"/>
    </ligand>
</feature>
<evidence type="ECO:0000256" key="1">
    <source>
        <dbReference type="ARBA" id="ARBA00006217"/>
    </source>
</evidence>
<accession>A0A975FZ71</accession>
<reference evidence="8" key="1">
    <citation type="submission" date="2021-04" db="EMBL/GenBank/DDBJ databases">
        <title>The complete genome sequence of Caulobacter sp. S6.</title>
        <authorList>
            <person name="Tang Y."/>
            <person name="Ouyang W."/>
            <person name="Liu Q."/>
            <person name="Huang B."/>
            <person name="Guo Z."/>
            <person name="Lei P."/>
        </authorList>
    </citation>
    <scope>NUCLEOTIDE SEQUENCE</scope>
    <source>
        <strain evidence="8">S6</strain>
    </source>
</reference>
<dbReference type="InterPro" id="IPR036874">
    <property type="entry name" value="Carbonic_anhydrase_sf"/>
</dbReference>
<dbReference type="SMART" id="SM00947">
    <property type="entry name" value="Pro_CA"/>
    <property type="match status" value="1"/>
</dbReference>
<dbReference type="RefSeq" id="WP_211937078.1">
    <property type="nucleotide sequence ID" value="NZ_CP073078.1"/>
</dbReference>
<keyword evidence="4 7" id="KW-0456">Lyase</keyword>
<dbReference type="GO" id="GO:0015976">
    <property type="term" value="P:carbon utilization"/>
    <property type="evidence" value="ECO:0007669"/>
    <property type="project" value="InterPro"/>
</dbReference>
<dbReference type="Pfam" id="PF00484">
    <property type="entry name" value="Pro_CA"/>
    <property type="match status" value="1"/>
</dbReference>
<dbReference type="EMBL" id="CP073078">
    <property type="protein sequence ID" value="QUD87026.1"/>
    <property type="molecule type" value="Genomic_DNA"/>
</dbReference>
<evidence type="ECO:0000313" key="9">
    <source>
        <dbReference type="Proteomes" id="UP000676409"/>
    </source>
</evidence>
<protein>
    <recommendedName>
        <fullName evidence="7">Carbonic anhydrase</fullName>
        <ecNumber evidence="7">4.2.1.1</ecNumber>
    </recommendedName>
    <alternativeName>
        <fullName evidence="7">Carbonate dehydratase</fullName>
    </alternativeName>
</protein>
<dbReference type="PANTHER" id="PTHR11002">
    <property type="entry name" value="CARBONIC ANHYDRASE"/>
    <property type="match status" value="1"/>
</dbReference>
<dbReference type="GO" id="GO:0004089">
    <property type="term" value="F:carbonate dehydratase activity"/>
    <property type="evidence" value="ECO:0007669"/>
    <property type="project" value="UniProtKB-UniRule"/>
</dbReference>
<evidence type="ECO:0000256" key="5">
    <source>
        <dbReference type="ARBA" id="ARBA00048348"/>
    </source>
</evidence>
<dbReference type="EC" id="4.2.1.1" evidence="7"/>
<dbReference type="PANTHER" id="PTHR11002:SF76">
    <property type="entry name" value="CARBONIC ANHYDRASE"/>
    <property type="match status" value="1"/>
</dbReference>
<gene>
    <name evidence="8" type="ORF">KCG34_18415</name>
</gene>
<name>A0A975FZ71_9CAUL</name>
<dbReference type="CDD" id="cd00883">
    <property type="entry name" value="beta_CA_cladeA"/>
    <property type="match status" value="1"/>
</dbReference>
<feature type="binding site" evidence="6">
    <location>
        <position position="99"/>
    </location>
    <ligand>
        <name>Zn(2+)</name>
        <dbReference type="ChEBI" id="CHEBI:29105"/>
    </ligand>
</feature>
<dbReference type="PROSITE" id="PS00704">
    <property type="entry name" value="PROK_CO2_ANHYDRASE_1"/>
    <property type="match status" value="1"/>
</dbReference>
<proteinExistence type="inferred from homology"/>
<evidence type="ECO:0000256" key="3">
    <source>
        <dbReference type="ARBA" id="ARBA00022833"/>
    </source>
</evidence>
<comment type="similarity">
    <text evidence="1 7">Belongs to the beta-class carbonic anhydrase family.</text>
</comment>
<dbReference type="KEGG" id="caul:KCG34_18415"/>
<comment type="cofactor">
    <cofactor evidence="6">
        <name>Zn(2+)</name>
        <dbReference type="ChEBI" id="CHEBI:29105"/>
    </cofactor>
    <text evidence="6">Binds 1 zinc ion per subunit.</text>
</comment>
<dbReference type="PROSITE" id="PS00705">
    <property type="entry name" value="PROK_CO2_ANHYDRASE_2"/>
    <property type="match status" value="1"/>
</dbReference>
<dbReference type="GO" id="GO:0008270">
    <property type="term" value="F:zinc ion binding"/>
    <property type="evidence" value="ECO:0007669"/>
    <property type="project" value="UniProtKB-UniRule"/>
</dbReference>
<dbReference type="InterPro" id="IPR015892">
    <property type="entry name" value="Carbonic_anhydrase_CS"/>
</dbReference>
<comment type="function">
    <text evidence="7">Reversible hydration of carbon dioxide.</text>
</comment>
<evidence type="ECO:0000256" key="7">
    <source>
        <dbReference type="RuleBase" id="RU003956"/>
    </source>
</evidence>
<keyword evidence="9" id="KW-1185">Reference proteome</keyword>
<feature type="binding site" evidence="6">
    <location>
        <position position="40"/>
    </location>
    <ligand>
        <name>Zn(2+)</name>
        <dbReference type="ChEBI" id="CHEBI:29105"/>
    </ligand>
</feature>
<keyword evidence="2 6" id="KW-0479">Metal-binding</keyword>
<keyword evidence="3 6" id="KW-0862">Zinc</keyword>
<evidence type="ECO:0000256" key="4">
    <source>
        <dbReference type="ARBA" id="ARBA00023239"/>
    </source>
</evidence>
<organism evidence="8 9">
    <name type="scientific">Phenylobacterium montanum</name>
    <dbReference type="NCBI Taxonomy" id="2823693"/>
    <lineage>
        <taxon>Bacteria</taxon>
        <taxon>Pseudomonadati</taxon>
        <taxon>Pseudomonadota</taxon>
        <taxon>Alphaproteobacteria</taxon>
        <taxon>Caulobacterales</taxon>
        <taxon>Caulobacteraceae</taxon>
        <taxon>Phenylobacterium</taxon>
    </lineage>
</organism>
<dbReference type="InterPro" id="IPR001765">
    <property type="entry name" value="Carbonic_anhydrase"/>
</dbReference>
<evidence type="ECO:0000256" key="6">
    <source>
        <dbReference type="PIRSR" id="PIRSR601765-1"/>
    </source>
</evidence>